<reference evidence="8 9" key="1">
    <citation type="submission" date="2020-02" db="EMBL/GenBank/DDBJ databases">
        <title>Albibacoteraceae fam. nov., the first described family within the subdivision 4 Verrucomicrobia.</title>
        <authorList>
            <person name="Xi F."/>
        </authorList>
    </citation>
    <scope>NUCLEOTIDE SEQUENCE [LARGE SCALE GENOMIC DNA]</scope>
    <source>
        <strain evidence="8 9">CK1056</strain>
    </source>
</reference>
<dbReference type="InterPro" id="IPR013249">
    <property type="entry name" value="RNA_pol_sigma70_r4_t2"/>
</dbReference>
<dbReference type="Gene3D" id="1.10.10.10">
    <property type="entry name" value="Winged helix-like DNA-binding domain superfamily/Winged helix DNA-binding domain"/>
    <property type="match status" value="1"/>
</dbReference>
<dbReference type="GO" id="GO:0003677">
    <property type="term" value="F:DNA binding"/>
    <property type="evidence" value="ECO:0007669"/>
    <property type="project" value="UniProtKB-KW"/>
</dbReference>
<dbReference type="InterPro" id="IPR036388">
    <property type="entry name" value="WH-like_DNA-bd_sf"/>
</dbReference>
<dbReference type="InterPro" id="IPR007627">
    <property type="entry name" value="RNA_pol_sigma70_r2"/>
</dbReference>
<dbReference type="Pfam" id="PF04542">
    <property type="entry name" value="Sigma70_r2"/>
    <property type="match status" value="1"/>
</dbReference>
<keyword evidence="9" id="KW-1185">Reference proteome</keyword>
<dbReference type="InterPro" id="IPR039425">
    <property type="entry name" value="RNA_pol_sigma-70-like"/>
</dbReference>
<dbReference type="InterPro" id="IPR013325">
    <property type="entry name" value="RNA_pol_sigma_r2"/>
</dbReference>
<evidence type="ECO:0000256" key="4">
    <source>
        <dbReference type="ARBA" id="ARBA00023125"/>
    </source>
</evidence>
<comment type="caution">
    <text evidence="8">The sequence shown here is derived from an EMBL/GenBank/DDBJ whole genome shotgun (WGS) entry which is preliminary data.</text>
</comment>
<keyword evidence="4" id="KW-0238">DNA-binding</keyword>
<dbReference type="AlphaFoldDB" id="A0A6B2M437"/>
<proteinExistence type="inferred from homology"/>
<name>A0A6B2M437_9BACT</name>
<dbReference type="SUPFAM" id="SSF88659">
    <property type="entry name" value="Sigma3 and sigma4 domains of RNA polymerase sigma factors"/>
    <property type="match status" value="1"/>
</dbReference>
<dbReference type="EMBL" id="JAAGNX010000003">
    <property type="protein sequence ID" value="NDV63062.1"/>
    <property type="molecule type" value="Genomic_DNA"/>
</dbReference>
<keyword evidence="3" id="KW-0731">Sigma factor</keyword>
<evidence type="ECO:0000256" key="5">
    <source>
        <dbReference type="ARBA" id="ARBA00023163"/>
    </source>
</evidence>
<evidence type="ECO:0000313" key="8">
    <source>
        <dbReference type="EMBL" id="NDV63062.1"/>
    </source>
</evidence>
<evidence type="ECO:0000256" key="2">
    <source>
        <dbReference type="ARBA" id="ARBA00023015"/>
    </source>
</evidence>
<evidence type="ECO:0000259" key="6">
    <source>
        <dbReference type="Pfam" id="PF04542"/>
    </source>
</evidence>
<dbReference type="CDD" id="cd06171">
    <property type="entry name" value="Sigma70_r4"/>
    <property type="match status" value="1"/>
</dbReference>
<keyword evidence="2" id="KW-0805">Transcription regulation</keyword>
<dbReference type="InterPro" id="IPR013324">
    <property type="entry name" value="RNA_pol_sigma_r3/r4-like"/>
</dbReference>
<dbReference type="RefSeq" id="WP_163966043.1">
    <property type="nucleotide sequence ID" value="NZ_JAAGNX010000003.1"/>
</dbReference>
<sequence length="198" mass="22834">MHETDEQLEAERQLDLARAACAGDRAAFGQLFKLLYARIHRTVWGMLGDESEAHDVCQEAWIKAWKRRDRYNFESAFSTWIHRIAVNSALDALRKRKRLGQRFLRVFSGSSESGTLDMAADTARTPKEHLRDKELGKTIEQAVADLPEDQRTVLVLREYEGYSYEEIAQVVNCKIGTVMSRLHLARQKLQVRLKKELS</sequence>
<accession>A0A6B2M437</accession>
<protein>
    <submittedName>
        <fullName evidence="8">Sigma-70 family RNA polymerase sigma factor</fullName>
    </submittedName>
</protein>
<gene>
    <name evidence="8" type="ORF">G0Q06_11410</name>
</gene>
<comment type="similarity">
    <text evidence="1">Belongs to the sigma-70 factor family. ECF subfamily.</text>
</comment>
<keyword evidence="5" id="KW-0804">Transcription</keyword>
<evidence type="ECO:0000256" key="1">
    <source>
        <dbReference type="ARBA" id="ARBA00010641"/>
    </source>
</evidence>
<dbReference type="PANTHER" id="PTHR43133">
    <property type="entry name" value="RNA POLYMERASE ECF-TYPE SIGMA FACTO"/>
    <property type="match status" value="1"/>
</dbReference>
<dbReference type="PANTHER" id="PTHR43133:SF8">
    <property type="entry name" value="RNA POLYMERASE SIGMA FACTOR HI_1459-RELATED"/>
    <property type="match status" value="1"/>
</dbReference>
<evidence type="ECO:0000259" key="7">
    <source>
        <dbReference type="Pfam" id="PF08281"/>
    </source>
</evidence>
<evidence type="ECO:0000313" key="9">
    <source>
        <dbReference type="Proteomes" id="UP000478417"/>
    </source>
</evidence>
<evidence type="ECO:0000256" key="3">
    <source>
        <dbReference type="ARBA" id="ARBA00023082"/>
    </source>
</evidence>
<dbReference type="SUPFAM" id="SSF88946">
    <property type="entry name" value="Sigma2 domain of RNA polymerase sigma factors"/>
    <property type="match status" value="1"/>
</dbReference>
<feature type="domain" description="RNA polymerase sigma factor 70 region 4 type 2" evidence="7">
    <location>
        <begin position="139"/>
        <end position="189"/>
    </location>
</feature>
<organism evidence="8 9">
    <name type="scientific">Oceanipulchritudo coccoides</name>
    <dbReference type="NCBI Taxonomy" id="2706888"/>
    <lineage>
        <taxon>Bacteria</taxon>
        <taxon>Pseudomonadati</taxon>
        <taxon>Verrucomicrobiota</taxon>
        <taxon>Opitutia</taxon>
        <taxon>Puniceicoccales</taxon>
        <taxon>Oceanipulchritudinaceae</taxon>
        <taxon>Oceanipulchritudo</taxon>
    </lineage>
</organism>
<dbReference type="GO" id="GO:0016987">
    <property type="term" value="F:sigma factor activity"/>
    <property type="evidence" value="ECO:0007669"/>
    <property type="project" value="UniProtKB-KW"/>
</dbReference>
<dbReference type="Proteomes" id="UP000478417">
    <property type="component" value="Unassembled WGS sequence"/>
</dbReference>
<dbReference type="GO" id="GO:0006352">
    <property type="term" value="P:DNA-templated transcription initiation"/>
    <property type="evidence" value="ECO:0007669"/>
    <property type="project" value="InterPro"/>
</dbReference>
<dbReference type="NCBIfam" id="TIGR02937">
    <property type="entry name" value="sigma70-ECF"/>
    <property type="match status" value="1"/>
</dbReference>
<dbReference type="InterPro" id="IPR014284">
    <property type="entry name" value="RNA_pol_sigma-70_dom"/>
</dbReference>
<dbReference type="Gene3D" id="1.10.1740.10">
    <property type="match status" value="1"/>
</dbReference>
<dbReference type="Pfam" id="PF08281">
    <property type="entry name" value="Sigma70_r4_2"/>
    <property type="match status" value="1"/>
</dbReference>
<feature type="domain" description="RNA polymerase sigma-70 region 2" evidence="6">
    <location>
        <begin position="31"/>
        <end position="98"/>
    </location>
</feature>